<dbReference type="InterPro" id="IPR000794">
    <property type="entry name" value="Beta-ketoacyl_synthase"/>
</dbReference>
<dbReference type="SMART" id="SM00825">
    <property type="entry name" value="PKS_KS"/>
    <property type="match status" value="1"/>
</dbReference>
<dbReference type="InterPro" id="IPR014031">
    <property type="entry name" value="Ketoacyl_synth_C"/>
</dbReference>
<dbReference type="PANTHER" id="PTHR11712:SF336">
    <property type="entry name" value="3-OXOACYL-[ACYL-CARRIER-PROTEIN] SYNTHASE, MITOCHONDRIAL"/>
    <property type="match status" value="1"/>
</dbReference>
<keyword evidence="7" id="KW-1185">Reference proteome</keyword>
<evidence type="ECO:0000259" key="5">
    <source>
        <dbReference type="PROSITE" id="PS52004"/>
    </source>
</evidence>
<dbReference type="SUPFAM" id="SSF53901">
    <property type="entry name" value="Thiolase-like"/>
    <property type="match status" value="2"/>
</dbReference>
<dbReference type="PANTHER" id="PTHR11712">
    <property type="entry name" value="POLYKETIDE SYNTHASE-RELATED"/>
    <property type="match status" value="1"/>
</dbReference>
<evidence type="ECO:0000256" key="4">
    <source>
        <dbReference type="RuleBase" id="RU003694"/>
    </source>
</evidence>
<comment type="pathway">
    <text evidence="1">Lipid metabolism; fatty acid biosynthesis.</text>
</comment>
<keyword evidence="3 4" id="KW-0808">Transferase</keyword>
<dbReference type="Pfam" id="PF02801">
    <property type="entry name" value="Ketoacyl-synt_C"/>
    <property type="match status" value="1"/>
</dbReference>
<proteinExistence type="inferred from homology"/>
<evidence type="ECO:0000313" key="6">
    <source>
        <dbReference type="EMBL" id="GGB95637.1"/>
    </source>
</evidence>
<comment type="similarity">
    <text evidence="2 4">Belongs to the thiolase-like superfamily. Beta-ketoacyl-ACP synthases family.</text>
</comment>
<comment type="caution">
    <text evidence="6">The sequence shown here is derived from an EMBL/GenBank/DDBJ whole genome shotgun (WGS) entry which is preliminary data.</text>
</comment>
<dbReference type="InterPro" id="IPR016039">
    <property type="entry name" value="Thiolase-like"/>
</dbReference>
<dbReference type="RefSeq" id="WP_188915941.1">
    <property type="nucleotide sequence ID" value="NZ_BMKG01000006.1"/>
</dbReference>
<name>A0ABQ1KDJ7_9BURK</name>
<evidence type="ECO:0000256" key="2">
    <source>
        <dbReference type="ARBA" id="ARBA00008467"/>
    </source>
</evidence>
<dbReference type="PROSITE" id="PS52004">
    <property type="entry name" value="KS3_2"/>
    <property type="match status" value="1"/>
</dbReference>
<evidence type="ECO:0000313" key="7">
    <source>
        <dbReference type="Proteomes" id="UP000622638"/>
    </source>
</evidence>
<organism evidence="6 7">
    <name type="scientific">Pseudoduganella buxea</name>
    <dbReference type="NCBI Taxonomy" id="1949069"/>
    <lineage>
        <taxon>Bacteria</taxon>
        <taxon>Pseudomonadati</taxon>
        <taxon>Pseudomonadota</taxon>
        <taxon>Betaproteobacteria</taxon>
        <taxon>Burkholderiales</taxon>
        <taxon>Oxalobacteraceae</taxon>
        <taxon>Telluria group</taxon>
        <taxon>Pseudoduganella</taxon>
    </lineage>
</organism>
<reference evidence="7" key="1">
    <citation type="journal article" date="2019" name="Int. J. Syst. Evol. Microbiol.">
        <title>The Global Catalogue of Microorganisms (GCM) 10K type strain sequencing project: providing services to taxonomists for standard genome sequencing and annotation.</title>
        <authorList>
            <consortium name="The Broad Institute Genomics Platform"/>
            <consortium name="The Broad Institute Genome Sequencing Center for Infectious Disease"/>
            <person name="Wu L."/>
            <person name="Ma J."/>
        </authorList>
    </citation>
    <scope>NUCLEOTIDE SEQUENCE [LARGE SCALE GENOMIC DNA]</scope>
    <source>
        <strain evidence="7">CGMCC 1.15931</strain>
    </source>
</reference>
<dbReference type="EMBL" id="BMKG01000006">
    <property type="protein sequence ID" value="GGB95637.1"/>
    <property type="molecule type" value="Genomic_DNA"/>
</dbReference>
<dbReference type="Pfam" id="PF00109">
    <property type="entry name" value="ketoacyl-synt"/>
    <property type="match status" value="1"/>
</dbReference>
<feature type="domain" description="Ketosynthase family 3 (KS3)" evidence="5">
    <location>
        <begin position="2"/>
        <end position="406"/>
    </location>
</feature>
<evidence type="ECO:0000256" key="1">
    <source>
        <dbReference type="ARBA" id="ARBA00005194"/>
    </source>
</evidence>
<protein>
    <submittedName>
        <fullName evidence="6">Polyketide beta-ketoacyl:ACP synthase</fullName>
    </submittedName>
</protein>
<evidence type="ECO:0000256" key="3">
    <source>
        <dbReference type="ARBA" id="ARBA00022679"/>
    </source>
</evidence>
<dbReference type="Proteomes" id="UP000622638">
    <property type="component" value="Unassembled WGS sequence"/>
</dbReference>
<accession>A0ABQ1KDJ7</accession>
<dbReference type="InterPro" id="IPR020841">
    <property type="entry name" value="PKS_Beta-ketoAc_synthase_dom"/>
</dbReference>
<gene>
    <name evidence="6" type="ORF">GCM10011572_17010</name>
</gene>
<dbReference type="Gene3D" id="3.40.47.10">
    <property type="match status" value="1"/>
</dbReference>
<dbReference type="InterPro" id="IPR014030">
    <property type="entry name" value="Ketoacyl_synth_N"/>
</dbReference>
<sequence>MTDAVAVTGIGAVSTFGAGAACLTDALREGASGIRRCDDAALGLPWWAPLPALDWATAGAALAPMLRQALHRAGHGGGAALQSALLAAAEAWQQAGAGAGDRVGVIVAGSNLNQQEAAAAWARHATGKAVRPSYAMHFMDTDYVGALSEMLSLHGEGFTAGGASGSGGVALALGRRALLSGDVDAVLVVGVPMLLSGAEAAALTAVGAAYSGTAATGCRPFDRDAAGFVYGQAGAAIVLERQTQVRRQGRQALALLAGAAMGLDGKRGTHPSVAGEAATMRAALAQAGLPAHAIDLVSAHGSSSATGDQAEAQALREVFSAAPRQPCINAPKALLGHCLAGAGVLEAVAVVAQLQQGFVHGHPTLDAPIDAALRWCGKRHETRSLGAALSNSFGFSGINTSQIFVHPEYQPS</sequence>